<accession>A0ABV7UG13</accession>
<organism evidence="1 2">
    <name type="scientific">Camelimonas fluminis</name>
    <dbReference type="NCBI Taxonomy" id="1576911"/>
    <lineage>
        <taxon>Bacteria</taxon>
        <taxon>Pseudomonadati</taxon>
        <taxon>Pseudomonadota</taxon>
        <taxon>Alphaproteobacteria</taxon>
        <taxon>Hyphomicrobiales</taxon>
        <taxon>Chelatococcaceae</taxon>
        <taxon>Camelimonas</taxon>
    </lineage>
</organism>
<keyword evidence="2" id="KW-1185">Reference proteome</keyword>
<reference evidence="2" key="1">
    <citation type="journal article" date="2019" name="Int. J. Syst. Evol. Microbiol.">
        <title>The Global Catalogue of Microorganisms (GCM) 10K type strain sequencing project: providing services to taxonomists for standard genome sequencing and annotation.</title>
        <authorList>
            <consortium name="The Broad Institute Genomics Platform"/>
            <consortium name="The Broad Institute Genome Sequencing Center for Infectious Disease"/>
            <person name="Wu L."/>
            <person name="Ma J."/>
        </authorList>
    </citation>
    <scope>NUCLEOTIDE SEQUENCE [LARGE SCALE GENOMIC DNA]</scope>
    <source>
        <strain evidence="2">KCTC 42282</strain>
    </source>
</reference>
<dbReference type="SUPFAM" id="SSF53756">
    <property type="entry name" value="UDP-Glycosyltransferase/glycogen phosphorylase"/>
    <property type="match status" value="1"/>
</dbReference>
<dbReference type="PANTHER" id="PTHR33986:SF15">
    <property type="entry name" value="MITOCHONDRIAL FISSION PROTEIN ELM1"/>
    <property type="match status" value="1"/>
</dbReference>
<dbReference type="PANTHER" id="PTHR33986">
    <property type="entry name" value="OS02G0535700 PROTEIN"/>
    <property type="match status" value="1"/>
</dbReference>
<protein>
    <submittedName>
        <fullName evidence="1">Mitochondrial fission ELM1 family protein</fullName>
    </submittedName>
</protein>
<sequence length="356" mass="37500">MTREAGLQATGTDAASRLAPAGTSIPATAWALSDGKAGDELQCAAVIEALGLTPDIRRVAPRRPWAWLAPRGPIDPAEAPEQPGSPIGGAFPDLLVASGRRAIPYARAVRQLSGGRTFTAILKDPRVDPGVADFIWVPEHDSLRGPNVLATLTSPHRLSPQRLAGARAAPPPALAEALPHDGRRRVAVLVGGDSRRHRFTTASIADFCARLASLVASGSFLMVTTSRRTPPALAEATRDLIARYGGYLWDGAGENPYPAMMALADAVVVTTDSTNMIGEAAATGRPVLTFSPSPDDRKTRFLLDGLKARAVVHEFTGTLAGDAYPPINSTPIIADAIMRAYAQARTPRATLASPYN</sequence>
<proteinExistence type="predicted"/>
<comment type="caution">
    <text evidence="1">The sequence shown here is derived from an EMBL/GenBank/DDBJ whole genome shotgun (WGS) entry which is preliminary data.</text>
</comment>
<name>A0ABV7UG13_9HYPH</name>
<dbReference type="Pfam" id="PF06258">
    <property type="entry name" value="Mito_fiss_Elm1"/>
    <property type="match status" value="1"/>
</dbReference>
<dbReference type="RefSeq" id="WP_191320570.1">
    <property type="nucleotide sequence ID" value="NZ_BNCG01000019.1"/>
</dbReference>
<evidence type="ECO:0000313" key="1">
    <source>
        <dbReference type="EMBL" id="MFC3637636.1"/>
    </source>
</evidence>
<gene>
    <name evidence="1" type="ORF">ACFONL_09640</name>
</gene>
<dbReference type="Proteomes" id="UP001595704">
    <property type="component" value="Unassembled WGS sequence"/>
</dbReference>
<dbReference type="InterPro" id="IPR009367">
    <property type="entry name" value="Elm1-like"/>
</dbReference>
<evidence type="ECO:0000313" key="2">
    <source>
        <dbReference type="Proteomes" id="UP001595704"/>
    </source>
</evidence>
<dbReference type="EMBL" id="JBHRYC010000040">
    <property type="protein sequence ID" value="MFC3637636.1"/>
    <property type="molecule type" value="Genomic_DNA"/>
</dbReference>